<dbReference type="GO" id="GO:0008033">
    <property type="term" value="P:tRNA processing"/>
    <property type="evidence" value="ECO:0007669"/>
    <property type="project" value="UniProtKB-KW"/>
</dbReference>
<feature type="binding site" evidence="14">
    <location>
        <position position="192"/>
    </location>
    <ligand>
        <name>ATP</name>
        <dbReference type="ChEBI" id="CHEBI:30616"/>
    </ligand>
</feature>
<keyword evidence="9 13" id="KW-0547">Nucleotide-binding</keyword>
<dbReference type="InterPro" id="IPR005145">
    <property type="entry name" value="Sua5_C"/>
</dbReference>
<evidence type="ECO:0000256" key="9">
    <source>
        <dbReference type="ARBA" id="ARBA00022741"/>
    </source>
</evidence>
<dbReference type="Pfam" id="PF03481">
    <property type="entry name" value="Sua5_C"/>
    <property type="match status" value="1"/>
</dbReference>
<dbReference type="InterPro" id="IPR050156">
    <property type="entry name" value="TC-AMP_synthase_SUA5"/>
</dbReference>
<dbReference type="EMBL" id="CP035281">
    <property type="protein sequence ID" value="QAT41939.1"/>
    <property type="molecule type" value="Genomic_DNA"/>
</dbReference>
<comment type="function">
    <text evidence="13">Required for the formation of a threonylcarbamoyl group on adenosine at position 37 (t(6)A37) in tRNAs that read codons beginning with adenine.</text>
</comment>
<dbReference type="EC" id="2.7.7.87" evidence="3 13"/>
<dbReference type="FunFam" id="3.90.870.10:FF:000009">
    <property type="entry name" value="Threonylcarbamoyl-AMP synthase, putative"/>
    <property type="match status" value="1"/>
</dbReference>
<comment type="catalytic activity">
    <reaction evidence="12 13">
        <text>L-threonine + hydrogencarbonate + ATP = L-threonylcarbamoyladenylate + diphosphate + H2O</text>
        <dbReference type="Rhea" id="RHEA:36407"/>
        <dbReference type="ChEBI" id="CHEBI:15377"/>
        <dbReference type="ChEBI" id="CHEBI:17544"/>
        <dbReference type="ChEBI" id="CHEBI:30616"/>
        <dbReference type="ChEBI" id="CHEBI:33019"/>
        <dbReference type="ChEBI" id="CHEBI:57926"/>
        <dbReference type="ChEBI" id="CHEBI:73682"/>
        <dbReference type="EC" id="2.7.7.87"/>
    </reaction>
</comment>
<dbReference type="Pfam" id="PF01300">
    <property type="entry name" value="Sua5_yciO_yrdC"/>
    <property type="match status" value="1"/>
</dbReference>
<keyword evidence="6 13" id="KW-0808">Transferase</keyword>
<dbReference type="Gene3D" id="3.90.870.10">
    <property type="entry name" value="DHBP synthase"/>
    <property type="match status" value="1"/>
</dbReference>
<evidence type="ECO:0000256" key="8">
    <source>
        <dbReference type="ARBA" id="ARBA00022695"/>
    </source>
</evidence>
<sequence length="339" mass="36564">METKLLEITTENMEQAARMIADGKLVAFPTETVYGLGADAMNGEAVGKVYAAKGRPSDNPMIVHIADKKDLARLTPVVTEVMKALMEAFWPGPLTMIVNKLPGIPDATTGGLDTVGIRMPSDETARALIRQSGCPIAAPSANISGRPSPTTAQHVVTDLAGKIDAILMGDECQVGIESTVVDVTGENPMILRPGIITRGELENAVVKIGKKVELDPALLVNRPRDVSEPDFKPKAPGMKYKHYAPKAEMLIISGEIAKVKTEIDRLKSENEAKGKKVGVILFEKDQSREAAHDFFARLREFDEQKADLILAGALDPNDGVGFAVMNRMLKSAGYHIINV</sequence>
<evidence type="ECO:0000313" key="16">
    <source>
        <dbReference type="EMBL" id="QAT41939.1"/>
    </source>
</evidence>
<feature type="binding site" evidence="14">
    <location>
        <position position="138"/>
    </location>
    <ligand>
        <name>L-threonine</name>
        <dbReference type="ChEBI" id="CHEBI:57926"/>
    </ligand>
</feature>
<keyword evidence="8 13" id="KW-0548">Nucleotidyltransferase</keyword>
<dbReference type="InterPro" id="IPR006070">
    <property type="entry name" value="Sua5-like_dom"/>
</dbReference>
<proteinExistence type="inferred from homology"/>
<keyword evidence="7 13" id="KW-0819">tRNA processing</keyword>
<feature type="binding site" evidence="14">
    <location>
        <position position="148"/>
    </location>
    <ligand>
        <name>ATP</name>
        <dbReference type="ChEBI" id="CHEBI:30616"/>
    </ligand>
</feature>
<dbReference type="Gene3D" id="3.40.50.11030">
    <property type="entry name" value="Threonylcarbamoyl-AMP synthase, C-terminal domain"/>
    <property type="match status" value="1"/>
</dbReference>
<evidence type="ECO:0000256" key="13">
    <source>
        <dbReference type="PIRNR" id="PIRNR004930"/>
    </source>
</evidence>
<dbReference type="RefSeq" id="WP_128744593.1">
    <property type="nucleotide sequence ID" value="NZ_CP035281.1"/>
</dbReference>
<dbReference type="InterPro" id="IPR038385">
    <property type="entry name" value="Sua5/YwlC_C"/>
</dbReference>
<organism evidence="16 17">
    <name type="scientific">Aminipila luticellarii</name>
    <dbReference type="NCBI Taxonomy" id="2507160"/>
    <lineage>
        <taxon>Bacteria</taxon>
        <taxon>Bacillati</taxon>
        <taxon>Bacillota</taxon>
        <taxon>Clostridia</taxon>
        <taxon>Peptostreptococcales</taxon>
        <taxon>Anaerovoracaceae</taxon>
        <taxon>Aminipila</taxon>
    </lineage>
</organism>
<evidence type="ECO:0000256" key="4">
    <source>
        <dbReference type="ARBA" id="ARBA00015492"/>
    </source>
</evidence>
<dbReference type="GO" id="GO:0005524">
    <property type="term" value="F:ATP binding"/>
    <property type="evidence" value="ECO:0007669"/>
    <property type="project" value="UniProtKB-UniRule"/>
</dbReference>
<dbReference type="AlphaFoldDB" id="A0A410PSR6"/>
<evidence type="ECO:0000256" key="12">
    <source>
        <dbReference type="ARBA" id="ARBA00048366"/>
    </source>
</evidence>
<dbReference type="Proteomes" id="UP000287601">
    <property type="component" value="Chromosome"/>
</dbReference>
<dbReference type="OrthoDB" id="9814580at2"/>
<evidence type="ECO:0000256" key="10">
    <source>
        <dbReference type="ARBA" id="ARBA00022840"/>
    </source>
</evidence>
<protein>
    <recommendedName>
        <fullName evidence="4 13">Threonylcarbamoyl-AMP synthase</fullName>
        <shortName evidence="13">TC-AMP synthase</shortName>
        <ecNumber evidence="3 13">2.7.7.87</ecNumber>
    </recommendedName>
    <alternativeName>
        <fullName evidence="11 13">L-threonylcarbamoyladenylate synthase</fullName>
    </alternativeName>
</protein>
<evidence type="ECO:0000259" key="15">
    <source>
        <dbReference type="PROSITE" id="PS51163"/>
    </source>
</evidence>
<gene>
    <name evidence="16" type="ORF">EQM06_01135</name>
</gene>
<evidence type="ECO:0000313" key="17">
    <source>
        <dbReference type="Proteomes" id="UP000287601"/>
    </source>
</evidence>
<evidence type="ECO:0000256" key="3">
    <source>
        <dbReference type="ARBA" id="ARBA00012584"/>
    </source>
</evidence>
<comment type="similarity">
    <text evidence="2 13">Belongs to the SUA5 family.</text>
</comment>
<feature type="binding site" evidence="14">
    <location>
        <position position="114"/>
    </location>
    <ligand>
        <name>ATP</name>
        <dbReference type="ChEBI" id="CHEBI:30616"/>
    </ligand>
</feature>
<evidence type="ECO:0000256" key="11">
    <source>
        <dbReference type="ARBA" id="ARBA00029774"/>
    </source>
</evidence>
<feature type="binding site" evidence="14">
    <location>
        <position position="32"/>
    </location>
    <ligand>
        <name>L-threonine</name>
        <dbReference type="ChEBI" id="CHEBI:57926"/>
    </ligand>
</feature>
<keyword evidence="17" id="KW-1185">Reference proteome</keyword>
<feature type="binding site" evidence="14">
    <location>
        <position position="118"/>
    </location>
    <ligand>
        <name>ATP</name>
        <dbReference type="ChEBI" id="CHEBI:30616"/>
    </ligand>
</feature>
<dbReference type="GO" id="GO:0003725">
    <property type="term" value="F:double-stranded RNA binding"/>
    <property type="evidence" value="ECO:0007669"/>
    <property type="project" value="UniProtKB-UniRule"/>
</dbReference>
<dbReference type="SUPFAM" id="SSF55821">
    <property type="entry name" value="YrdC/RibB"/>
    <property type="match status" value="1"/>
</dbReference>
<dbReference type="PROSITE" id="PS51163">
    <property type="entry name" value="YRDC"/>
    <property type="match status" value="1"/>
</dbReference>
<dbReference type="PANTHER" id="PTHR17490">
    <property type="entry name" value="SUA5"/>
    <property type="match status" value="1"/>
</dbReference>
<dbReference type="InterPro" id="IPR017945">
    <property type="entry name" value="DHBP_synth_RibB-like_a/b_dom"/>
</dbReference>
<evidence type="ECO:0000256" key="7">
    <source>
        <dbReference type="ARBA" id="ARBA00022694"/>
    </source>
</evidence>
<evidence type="ECO:0000256" key="6">
    <source>
        <dbReference type="ARBA" id="ARBA00022679"/>
    </source>
</evidence>
<reference evidence="16 17" key="1">
    <citation type="submission" date="2019-01" db="EMBL/GenBank/DDBJ databases">
        <title>Draft genomes of a novel of Aminipila strains.</title>
        <authorList>
            <person name="Ma S."/>
        </authorList>
    </citation>
    <scope>NUCLEOTIDE SEQUENCE [LARGE SCALE GENOMIC DNA]</scope>
    <source>
        <strain evidence="17">JN-39</strain>
    </source>
</reference>
<feature type="domain" description="YrdC-like" evidence="15">
    <location>
        <begin position="10"/>
        <end position="196"/>
    </location>
</feature>
<keyword evidence="10 13" id="KW-0067">ATP-binding</keyword>
<dbReference type="PIRSF" id="PIRSF004930">
    <property type="entry name" value="Tln_factor_SUA5"/>
    <property type="match status" value="1"/>
</dbReference>
<dbReference type="GO" id="GO:0061710">
    <property type="term" value="F:L-threonylcarbamoyladenylate synthase"/>
    <property type="evidence" value="ECO:0007669"/>
    <property type="project" value="UniProtKB-EC"/>
</dbReference>
<dbReference type="GO" id="GO:0000049">
    <property type="term" value="F:tRNA binding"/>
    <property type="evidence" value="ECO:0007669"/>
    <property type="project" value="TreeGrafter"/>
</dbReference>
<name>A0A410PSR6_9FIRM</name>
<feature type="binding site" evidence="14">
    <location>
        <position position="243"/>
    </location>
    <ligand>
        <name>ATP</name>
        <dbReference type="ChEBI" id="CHEBI:30616"/>
    </ligand>
</feature>
<comment type="subcellular location">
    <subcellularLocation>
        <location evidence="1 13">Cytoplasm</location>
    </subcellularLocation>
</comment>
<evidence type="ECO:0000256" key="5">
    <source>
        <dbReference type="ARBA" id="ARBA00022490"/>
    </source>
</evidence>
<dbReference type="GO" id="GO:0006450">
    <property type="term" value="P:regulation of translational fidelity"/>
    <property type="evidence" value="ECO:0007669"/>
    <property type="project" value="TreeGrafter"/>
</dbReference>
<keyword evidence="5 13" id="KW-0963">Cytoplasm</keyword>
<evidence type="ECO:0000256" key="1">
    <source>
        <dbReference type="ARBA" id="ARBA00004496"/>
    </source>
</evidence>
<evidence type="ECO:0000256" key="14">
    <source>
        <dbReference type="PIRSR" id="PIRSR004930-1"/>
    </source>
</evidence>
<dbReference type="GO" id="GO:0005737">
    <property type="term" value="C:cytoplasm"/>
    <property type="evidence" value="ECO:0007669"/>
    <property type="project" value="UniProtKB-SubCell"/>
</dbReference>
<dbReference type="NCBIfam" id="TIGR00057">
    <property type="entry name" value="L-threonylcarbamoyladenylate synthase"/>
    <property type="match status" value="1"/>
</dbReference>
<accession>A0A410PSR6</accession>
<dbReference type="KEGG" id="amij:EQM06_01135"/>
<evidence type="ECO:0000256" key="2">
    <source>
        <dbReference type="ARBA" id="ARBA00007663"/>
    </source>
</evidence>
<feature type="binding site" evidence="14">
    <location>
        <position position="59"/>
    </location>
    <ligand>
        <name>ATP</name>
        <dbReference type="ChEBI" id="CHEBI:30616"/>
    </ligand>
</feature>
<dbReference type="PANTHER" id="PTHR17490:SF16">
    <property type="entry name" value="THREONYLCARBAMOYL-AMP SYNTHASE"/>
    <property type="match status" value="1"/>
</dbReference>
<feature type="binding site" evidence="14">
    <location>
        <position position="64"/>
    </location>
    <ligand>
        <name>L-threonine</name>
        <dbReference type="ChEBI" id="CHEBI:57926"/>
    </ligand>
</feature>
<feature type="binding site" evidence="14">
    <location>
        <position position="55"/>
    </location>
    <ligand>
        <name>ATP</name>
        <dbReference type="ChEBI" id="CHEBI:30616"/>
    </ligand>
</feature>
<feature type="binding site" evidence="14">
    <location>
        <position position="178"/>
    </location>
    <ligand>
        <name>L-threonine</name>
        <dbReference type="ChEBI" id="CHEBI:57926"/>
    </ligand>
</feature>
<dbReference type="InterPro" id="IPR010923">
    <property type="entry name" value="T(6)A37_SUA5"/>
</dbReference>
<feature type="binding site" evidence="14">
    <location>
        <position position="140"/>
    </location>
    <ligand>
        <name>ATP</name>
        <dbReference type="ChEBI" id="CHEBI:30616"/>
    </ligand>
</feature>